<dbReference type="Pfam" id="PF16344">
    <property type="entry name" value="FecR_C"/>
    <property type="match status" value="1"/>
</dbReference>
<dbReference type="Gene3D" id="2.60.120.1440">
    <property type="match status" value="1"/>
</dbReference>
<dbReference type="RefSeq" id="WP_110312283.1">
    <property type="nucleotide sequence ID" value="NZ_QICL01000035.1"/>
</dbReference>
<feature type="domain" description="Protein FecR C-terminal" evidence="4">
    <location>
        <begin position="299"/>
        <end position="368"/>
    </location>
</feature>
<feature type="coiled-coil region" evidence="1">
    <location>
        <begin position="55"/>
        <end position="93"/>
    </location>
</feature>
<dbReference type="Proteomes" id="UP000247973">
    <property type="component" value="Unassembled WGS sequence"/>
</dbReference>
<feature type="domain" description="FecR protein" evidence="3">
    <location>
        <begin position="161"/>
        <end position="255"/>
    </location>
</feature>
<gene>
    <name evidence="5" type="ORF">CLV62_1356</name>
</gene>
<evidence type="ECO:0000259" key="4">
    <source>
        <dbReference type="Pfam" id="PF16344"/>
    </source>
</evidence>
<evidence type="ECO:0000256" key="2">
    <source>
        <dbReference type="SAM" id="Phobius"/>
    </source>
</evidence>
<keyword evidence="2" id="KW-1133">Transmembrane helix</keyword>
<reference evidence="5 6" key="1">
    <citation type="submission" date="2018-03" db="EMBL/GenBank/DDBJ databases">
        <title>Genomic Encyclopedia of Archaeal and Bacterial Type Strains, Phase II (KMG-II): from individual species to whole genera.</title>
        <authorList>
            <person name="Goeker M."/>
        </authorList>
    </citation>
    <scope>NUCLEOTIDE SEQUENCE [LARGE SCALE GENOMIC DNA]</scope>
    <source>
        <strain evidence="5 6">DSM 100214</strain>
    </source>
</reference>
<protein>
    <submittedName>
        <fullName evidence="5">FecR protein</fullName>
    </submittedName>
</protein>
<dbReference type="GO" id="GO:0016989">
    <property type="term" value="F:sigma factor antagonist activity"/>
    <property type="evidence" value="ECO:0007669"/>
    <property type="project" value="TreeGrafter"/>
</dbReference>
<dbReference type="InterPro" id="IPR012373">
    <property type="entry name" value="Ferrdict_sens_TM"/>
</dbReference>
<dbReference type="InterPro" id="IPR006860">
    <property type="entry name" value="FecR"/>
</dbReference>
<dbReference type="PANTHER" id="PTHR30273:SF2">
    <property type="entry name" value="PROTEIN FECR"/>
    <property type="match status" value="1"/>
</dbReference>
<dbReference type="PIRSF" id="PIRSF018266">
    <property type="entry name" value="FecR"/>
    <property type="match status" value="1"/>
</dbReference>
<dbReference type="PANTHER" id="PTHR30273">
    <property type="entry name" value="PERIPLASMIC SIGNAL SENSOR AND SIGMA FACTOR ACTIVATOR FECR-RELATED"/>
    <property type="match status" value="1"/>
</dbReference>
<organism evidence="5 6">
    <name type="scientific">Dysgonomonas alginatilytica</name>
    <dbReference type="NCBI Taxonomy" id="1605892"/>
    <lineage>
        <taxon>Bacteria</taxon>
        <taxon>Pseudomonadati</taxon>
        <taxon>Bacteroidota</taxon>
        <taxon>Bacteroidia</taxon>
        <taxon>Bacteroidales</taxon>
        <taxon>Dysgonomonadaceae</taxon>
        <taxon>Dysgonomonas</taxon>
    </lineage>
</organism>
<sequence length="372" mass="42552">MKKEQTDILRNSPGYKIIYNLLKEYMDYPHSVELEAQIQNWLINDEHHEVKNLALNDLLLEIEFTKKNVSELNGKQKENLELLKRNLNFESNKEDYLELLIQEQGTKRTKRIRLRNYLFRAAAVLLPIIAFAGWYLSIQNNLDSVTLAQTEQIEQVGSLEISTPKGQFKEQELSDGSHVVLNAGSKLTYSNNKQAGSRKVTLVGEAYFSVSKVEEKTFVVQTEYLNVKVLGTKFDVKAYPEENKTVVTLNEGKIEVETINKEIFNIEPGQQLVYDKNTGEVKIKSVAAAESSAWKDGHLYFEDATINEIIRELERTDGVSFVFETPLPDKEHYSLKFTGNESLNQKMSVLKDLIGGFSYTIENNKVIIVQDK</sequence>
<dbReference type="EMBL" id="QICL01000035">
    <property type="protein sequence ID" value="PXV59434.1"/>
    <property type="molecule type" value="Genomic_DNA"/>
</dbReference>
<dbReference type="Gene3D" id="3.55.50.30">
    <property type="match status" value="1"/>
</dbReference>
<keyword evidence="2" id="KW-0812">Transmembrane</keyword>
<dbReference type="OrthoDB" id="699645at2"/>
<keyword evidence="6" id="KW-1185">Reference proteome</keyword>
<proteinExistence type="predicted"/>
<evidence type="ECO:0000313" key="5">
    <source>
        <dbReference type="EMBL" id="PXV59434.1"/>
    </source>
</evidence>
<dbReference type="AlphaFoldDB" id="A0A2V3PL38"/>
<dbReference type="Pfam" id="PF04773">
    <property type="entry name" value="FecR"/>
    <property type="match status" value="1"/>
</dbReference>
<keyword evidence="1" id="KW-0175">Coiled coil</keyword>
<accession>A0A2V3PL38</accession>
<evidence type="ECO:0000256" key="1">
    <source>
        <dbReference type="SAM" id="Coils"/>
    </source>
</evidence>
<keyword evidence="2" id="KW-0472">Membrane</keyword>
<evidence type="ECO:0000313" key="6">
    <source>
        <dbReference type="Proteomes" id="UP000247973"/>
    </source>
</evidence>
<dbReference type="InterPro" id="IPR032508">
    <property type="entry name" value="FecR_C"/>
</dbReference>
<feature type="transmembrane region" description="Helical" evidence="2">
    <location>
        <begin position="117"/>
        <end position="136"/>
    </location>
</feature>
<comment type="caution">
    <text evidence="5">The sequence shown here is derived from an EMBL/GenBank/DDBJ whole genome shotgun (WGS) entry which is preliminary data.</text>
</comment>
<name>A0A2V3PL38_9BACT</name>
<evidence type="ECO:0000259" key="3">
    <source>
        <dbReference type="Pfam" id="PF04773"/>
    </source>
</evidence>